<dbReference type="PRINTS" id="PR01399">
    <property type="entry name" value="ENTSNTHTASED"/>
</dbReference>
<dbReference type="InterPro" id="IPR003542">
    <property type="entry name" value="Enbac_synth_compD-like"/>
</dbReference>
<dbReference type="Pfam" id="PF17837">
    <property type="entry name" value="4PPT_N"/>
    <property type="match status" value="1"/>
</dbReference>
<proteinExistence type="predicted"/>
<name>A0ABX7Y630_9ACTN</name>
<dbReference type="InterPro" id="IPR041354">
    <property type="entry name" value="4PPT_N"/>
</dbReference>
<evidence type="ECO:0000259" key="3">
    <source>
        <dbReference type="Pfam" id="PF17837"/>
    </source>
</evidence>
<dbReference type="RefSeq" id="WP_212323946.1">
    <property type="nucleotide sequence ID" value="NZ_AP024463.1"/>
</dbReference>
<dbReference type="Pfam" id="PF01648">
    <property type="entry name" value="ACPS"/>
    <property type="match status" value="1"/>
</dbReference>
<evidence type="ECO:0000313" key="5">
    <source>
        <dbReference type="Proteomes" id="UP000678513"/>
    </source>
</evidence>
<dbReference type="PANTHER" id="PTHR38096">
    <property type="entry name" value="ENTEROBACTIN SYNTHASE COMPONENT D"/>
    <property type="match status" value="1"/>
</dbReference>
<dbReference type="PANTHER" id="PTHR38096:SF1">
    <property type="entry name" value="ENTEROBACTIN SYNTHASE COMPONENT D"/>
    <property type="match status" value="1"/>
</dbReference>
<evidence type="ECO:0000256" key="1">
    <source>
        <dbReference type="ARBA" id="ARBA00022679"/>
    </source>
</evidence>
<keyword evidence="5" id="KW-1185">Reference proteome</keyword>
<keyword evidence="1 4" id="KW-0808">Transferase</keyword>
<protein>
    <submittedName>
        <fullName evidence="4">4'-phosphopantetheinyl transferase superfamily protein</fullName>
    </submittedName>
</protein>
<sequence>MTAIAVARPVGEVLASLVPSAVATAVRRDDDPTLRLDAEEESHIATSVPKRRAEFRTVRECARDALAQLGLPRPRQIPEERGAPPWPEGIVGSMTHCHRYRAAAVARVTLVAALGIDAEPHEALPPELVADIATSRERVELSLLSSRHPQIHWPRLLFSAKESVYKAWYPSQRSWLGFEDVQIRFGRTGEFRATFLRHPLSLACGTWSTVTGKWAVGQETLVTAVCVVAGDLNPASQLSGSRPRRSGPRPL</sequence>
<evidence type="ECO:0000313" key="4">
    <source>
        <dbReference type="EMBL" id="QUC08276.1"/>
    </source>
</evidence>
<organism evidence="4 5">
    <name type="scientific">Arachnia rubra</name>
    <dbReference type="NCBI Taxonomy" id="1547448"/>
    <lineage>
        <taxon>Bacteria</taxon>
        <taxon>Bacillati</taxon>
        <taxon>Actinomycetota</taxon>
        <taxon>Actinomycetes</taxon>
        <taxon>Propionibacteriales</taxon>
        <taxon>Propionibacteriaceae</taxon>
        <taxon>Arachnia</taxon>
    </lineage>
</organism>
<dbReference type="Proteomes" id="UP000678513">
    <property type="component" value="Chromosome"/>
</dbReference>
<accession>A0ABX7Y630</accession>
<dbReference type="EMBL" id="CP072384">
    <property type="protein sequence ID" value="QUC08276.1"/>
    <property type="molecule type" value="Genomic_DNA"/>
</dbReference>
<gene>
    <name evidence="4" type="ORF">J5A65_00520</name>
</gene>
<reference evidence="4 5" key="1">
    <citation type="submission" date="2021-03" db="EMBL/GenBank/DDBJ databases">
        <title>Human Oral Microbial Genomes.</title>
        <authorList>
            <person name="Johnston C.D."/>
            <person name="Chen T."/>
            <person name="Dewhirst F.E."/>
        </authorList>
    </citation>
    <scope>NUCLEOTIDE SEQUENCE [LARGE SCALE GENOMIC DNA]</scope>
    <source>
        <strain evidence="4 5">DSMZ 100122</strain>
    </source>
</reference>
<feature type="domain" description="4'-phosphopantetheinyl transferase N-terminal" evidence="3">
    <location>
        <begin position="39"/>
        <end position="106"/>
    </location>
</feature>
<feature type="domain" description="4'-phosphopantetheinyl transferase" evidence="2">
    <location>
        <begin position="114"/>
        <end position="207"/>
    </location>
</feature>
<evidence type="ECO:0000259" key="2">
    <source>
        <dbReference type="Pfam" id="PF01648"/>
    </source>
</evidence>
<dbReference type="InterPro" id="IPR008278">
    <property type="entry name" value="4-PPantetheinyl_Trfase_dom"/>
</dbReference>
<dbReference type="GO" id="GO:0016740">
    <property type="term" value="F:transferase activity"/>
    <property type="evidence" value="ECO:0007669"/>
    <property type="project" value="UniProtKB-KW"/>
</dbReference>
<dbReference type="Gene3D" id="3.90.470.20">
    <property type="entry name" value="4'-phosphopantetheinyl transferase domain"/>
    <property type="match status" value="1"/>
</dbReference>
<dbReference type="SUPFAM" id="SSF56214">
    <property type="entry name" value="4'-phosphopantetheinyl transferase"/>
    <property type="match status" value="1"/>
</dbReference>
<dbReference type="InterPro" id="IPR037143">
    <property type="entry name" value="4-PPantetheinyl_Trfase_dom_sf"/>
</dbReference>